<dbReference type="Proteomes" id="UP000239757">
    <property type="component" value="Unassembled WGS sequence"/>
</dbReference>
<evidence type="ECO:0000313" key="2">
    <source>
        <dbReference type="Proteomes" id="UP000239757"/>
    </source>
</evidence>
<dbReference type="EMBL" id="KZ664387">
    <property type="protein sequence ID" value="PPS05782.1"/>
    <property type="molecule type" value="Genomic_DNA"/>
</dbReference>
<sequence length="412" mass="46245">MTTAPVRLLYNRLHSCGADRVYVAPMSMSKPLEICKNTRSSTTSDCLKDYDDLRELSLSPRVPWVVKSIYQDAPLCIYVRQSLSQEIVLTLVSRLFKNKEHRSNRSYNLQLGFRRNINSKSSRPREAEVSYSPLSVDLAWSLVGGYGLSMQCLASVRTIKGDLFVRFLQECQFSGIGFYRLVEVEYFCTSYLVHVPGRSGGQPDRRRQDQRERWNWRMAMVGIPDRTSGGSTARCGERGHVSASLAPNVDYAASHLRLSESAFSRSTARYAFDYLARRVFHVVIRVKVAGQSGSGKDLAITLPSLSTGEFERRARHFNLVRVIRERTEGRRHEPVRNVPRREVATGTYTTFGSLSTRARAIPHGSNLSVIVVPLVESSLGRSAEIGIGTEITGHVVLGYTASSIDTFIRHQS</sequence>
<accession>A0A2P5XR04</accession>
<protein>
    <submittedName>
        <fullName evidence="1">Uncharacterized protein</fullName>
    </submittedName>
</protein>
<dbReference type="AlphaFoldDB" id="A0A2P5XR04"/>
<evidence type="ECO:0000313" key="1">
    <source>
        <dbReference type="EMBL" id="PPS05782.1"/>
    </source>
</evidence>
<name>A0A2P5XR04_GOSBA</name>
<organism evidence="1 2">
    <name type="scientific">Gossypium barbadense</name>
    <name type="common">Sea Island cotton</name>
    <name type="synonym">Hibiscus barbadensis</name>
    <dbReference type="NCBI Taxonomy" id="3634"/>
    <lineage>
        <taxon>Eukaryota</taxon>
        <taxon>Viridiplantae</taxon>
        <taxon>Streptophyta</taxon>
        <taxon>Embryophyta</taxon>
        <taxon>Tracheophyta</taxon>
        <taxon>Spermatophyta</taxon>
        <taxon>Magnoliopsida</taxon>
        <taxon>eudicotyledons</taxon>
        <taxon>Gunneridae</taxon>
        <taxon>Pentapetalae</taxon>
        <taxon>rosids</taxon>
        <taxon>malvids</taxon>
        <taxon>Malvales</taxon>
        <taxon>Malvaceae</taxon>
        <taxon>Malvoideae</taxon>
        <taxon>Gossypium</taxon>
    </lineage>
</organism>
<gene>
    <name evidence="1" type="ORF">GOBAR_AA14862</name>
</gene>
<proteinExistence type="predicted"/>
<reference evidence="1 2" key="1">
    <citation type="submission" date="2015-01" db="EMBL/GenBank/DDBJ databases">
        <title>Genome of allotetraploid Gossypium barbadense reveals genomic plasticity and fiber elongation in cotton evolution.</title>
        <authorList>
            <person name="Chen X."/>
            <person name="Liu X."/>
            <person name="Zhao B."/>
            <person name="Zheng H."/>
            <person name="Hu Y."/>
            <person name="Lu G."/>
            <person name="Yang C."/>
            <person name="Chen J."/>
            <person name="Shan C."/>
            <person name="Zhang L."/>
            <person name="Zhou Y."/>
            <person name="Wang L."/>
            <person name="Guo W."/>
            <person name="Bai Y."/>
            <person name="Ruan J."/>
            <person name="Shangguan X."/>
            <person name="Mao Y."/>
            <person name="Jiang J."/>
            <person name="Zhu Y."/>
            <person name="Lei J."/>
            <person name="Kang H."/>
            <person name="Chen S."/>
            <person name="He X."/>
            <person name="Wang R."/>
            <person name="Wang Y."/>
            <person name="Chen J."/>
            <person name="Wang L."/>
            <person name="Yu S."/>
            <person name="Wang B."/>
            <person name="Wei J."/>
            <person name="Song S."/>
            <person name="Lu X."/>
            <person name="Gao Z."/>
            <person name="Gu W."/>
            <person name="Deng X."/>
            <person name="Ma D."/>
            <person name="Wang S."/>
            <person name="Liang W."/>
            <person name="Fang L."/>
            <person name="Cai C."/>
            <person name="Zhu X."/>
            <person name="Zhou B."/>
            <person name="Zhang Y."/>
            <person name="Chen Z."/>
            <person name="Xu S."/>
            <person name="Zhu R."/>
            <person name="Wang S."/>
            <person name="Zhang T."/>
            <person name="Zhao G."/>
        </authorList>
    </citation>
    <scope>NUCLEOTIDE SEQUENCE [LARGE SCALE GENOMIC DNA]</scope>
    <source>
        <strain evidence="2">cv. Xinhai21</strain>
        <tissue evidence="1">Leaf</tissue>
    </source>
</reference>